<dbReference type="AlphaFoldDB" id="A0A6I9U9W7"/>
<gene>
    <name evidence="2" type="primary">LOC105174155</name>
</gene>
<evidence type="ECO:0000313" key="2">
    <source>
        <dbReference type="RefSeq" id="XP_011094463.2"/>
    </source>
</evidence>
<evidence type="ECO:0000313" key="1">
    <source>
        <dbReference type="Proteomes" id="UP000504604"/>
    </source>
</evidence>
<dbReference type="OrthoDB" id="288590at2759"/>
<reference evidence="2" key="2">
    <citation type="submission" date="2025-08" db="UniProtKB">
        <authorList>
            <consortium name="RefSeq"/>
        </authorList>
    </citation>
    <scope>IDENTIFICATION</scope>
</reference>
<dbReference type="GO" id="GO:0051213">
    <property type="term" value="F:dioxygenase activity"/>
    <property type="evidence" value="ECO:0007669"/>
    <property type="project" value="UniProtKB-KW"/>
</dbReference>
<keyword evidence="2" id="KW-0560">Oxidoreductase</keyword>
<protein>
    <submittedName>
        <fullName evidence="2">Probable 2-oxoglutarate-dependent dioxygenase AOP1</fullName>
    </submittedName>
</protein>
<dbReference type="GeneID" id="105174155"/>
<keyword evidence="1" id="KW-1185">Reference proteome</keyword>
<name>A0A6I9U9W7_SESIN</name>
<organism evidence="1 2">
    <name type="scientific">Sesamum indicum</name>
    <name type="common">Oriental sesame</name>
    <name type="synonym">Sesamum orientale</name>
    <dbReference type="NCBI Taxonomy" id="4182"/>
    <lineage>
        <taxon>Eukaryota</taxon>
        <taxon>Viridiplantae</taxon>
        <taxon>Streptophyta</taxon>
        <taxon>Embryophyta</taxon>
        <taxon>Tracheophyta</taxon>
        <taxon>Spermatophyta</taxon>
        <taxon>Magnoliopsida</taxon>
        <taxon>eudicotyledons</taxon>
        <taxon>Gunneridae</taxon>
        <taxon>Pentapetalae</taxon>
        <taxon>asterids</taxon>
        <taxon>lamiids</taxon>
        <taxon>Lamiales</taxon>
        <taxon>Pedaliaceae</taxon>
        <taxon>Sesamum</taxon>
    </lineage>
</organism>
<accession>A0A6I9U9W7</accession>
<reference evidence="1" key="1">
    <citation type="submission" date="2024-10" db="UniProtKB">
        <authorList>
            <consortium name="RefSeq"/>
        </authorList>
    </citation>
    <scope>NUCLEOTIDE SEQUENCE [LARGE SCALE GENOMIC DNA]</scope>
    <source>
        <strain evidence="1">cv. Zhongzhi No. 13</strain>
    </source>
</reference>
<dbReference type="SUPFAM" id="SSF51197">
    <property type="entry name" value="Clavaminate synthase-like"/>
    <property type="match status" value="1"/>
</dbReference>
<keyword evidence="2" id="KW-0223">Dioxygenase</keyword>
<dbReference type="Proteomes" id="UP000504604">
    <property type="component" value="Linkage group LG1"/>
</dbReference>
<dbReference type="KEGG" id="sind:105174155"/>
<dbReference type="InParanoid" id="A0A6I9U9W7"/>
<sequence length="170" mass="19210">MRSMLLKSMAFSCKNDDFPSELDQQVFDVTEGLFGLPLETKTRNSGKLGDHGYVGQLPHESMGIPDATTSDAHEAFTTLMWPSDLLVIYNYSARHQVLMKGDKPRYSLALFSYNHGTTHIPEELVDTEHSLQFKPFHSYGLLRFYLSRTPSDMSGSSAKEYCGIFAWVQT</sequence>
<dbReference type="RefSeq" id="XP_011094463.2">
    <property type="nucleotide sequence ID" value="XM_011096161.2"/>
</dbReference>
<proteinExistence type="predicted"/>